<dbReference type="PROSITE" id="PS00436">
    <property type="entry name" value="PEROXIDASE_2"/>
    <property type="match status" value="1"/>
</dbReference>
<keyword evidence="7" id="KW-0349">Heme</keyword>
<dbReference type="EC" id="1.11.1.5" evidence="13"/>
<dbReference type="InterPro" id="IPR044831">
    <property type="entry name" value="Ccp1-like"/>
</dbReference>
<evidence type="ECO:0000256" key="11">
    <source>
        <dbReference type="ARBA" id="ARBA00023004"/>
    </source>
</evidence>
<accession>A0A250X7G4</accession>
<evidence type="ECO:0000313" key="18">
    <source>
        <dbReference type="EMBL" id="GAX79031.1"/>
    </source>
</evidence>
<name>A0A250X7G4_9CHLO</name>
<dbReference type="GO" id="GO:0005759">
    <property type="term" value="C:mitochondrial matrix"/>
    <property type="evidence" value="ECO:0007669"/>
    <property type="project" value="UniProtKB-SubCell"/>
</dbReference>
<dbReference type="OrthoDB" id="2859658at2759"/>
<dbReference type="PANTHER" id="PTHR31356">
    <property type="entry name" value="THYLAKOID LUMENAL 29 KDA PROTEIN, CHLOROPLASTIC-RELATED"/>
    <property type="match status" value="1"/>
</dbReference>
<dbReference type="Gene3D" id="1.10.520.10">
    <property type="match status" value="1"/>
</dbReference>
<dbReference type="InterPro" id="IPR002207">
    <property type="entry name" value="Peroxidase_I"/>
</dbReference>
<comment type="caution">
    <text evidence="18">The sequence shown here is derived from an EMBL/GenBank/DDBJ whole genome shotgun (WGS) entry which is preliminary data.</text>
</comment>
<comment type="similarity">
    <text evidence="4">Belongs to the peroxidase family. Ascorbate peroxidase subfamily.</text>
</comment>
<dbReference type="PROSITE" id="PS50873">
    <property type="entry name" value="PEROXIDASE_4"/>
    <property type="match status" value="1"/>
</dbReference>
<dbReference type="PRINTS" id="PR00458">
    <property type="entry name" value="PEROXIDASE"/>
</dbReference>
<feature type="region of interest" description="Disordered" evidence="16">
    <location>
        <begin position="1"/>
        <end position="20"/>
    </location>
</feature>
<evidence type="ECO:0000313" key="19">
    <source>
        <dbReference type="Proteomes" id="UP000232323"/>
    </source>
</evidence>
<dbReference type="EC" id="1.11.1.11" evidence="5"/>
<dbReference type="InterPro" id="IPR002016">
    <property type="entry name" value="Haem_peroxidase"/>
</dbReference>
<dbReference type="GO" id="GO:0016688">
    <property type="term" value="F:L-ascorbate peroxidase activity"/>
    <property type="evidence" value="ECO:0007669"/>
    <property type="project" value="UniProtKB-EC"/>
</dbReference>
<keyword evidence="12" id="KW-0496">Mitochondrion</keyword>
<feature type="compositionally biased region" description="Polar residues" evidence="16">
    <location>
        <begin position="11"/>
        <end position="20"/>
    </location>
</feature>
<keyword evidence="9" id="KW-0809">Transit peptide</keyword>
<dbReference type="GO" id="GO:0004130">
    <property type="term" value="F:cytochrome-c peroxidase activity"/>
    <property type="evidence" value="ECO:0007669"/>
    <property type="project" value="UniProtKB-EC"/>
</dbReference>
<evidence type="ECO:0000256" key="4">
    <source>
        <dbReference type="ARBA" id="ARBA00006873"/>
    </source>
</evidence>
<evidence type="ECO:0000256" key="7">
    <source>
        <dbReference type="ARBA" id="ARBA00022617"/>
    </source>
</evidence>
<evidence type="ECO:0000256" key="5">
    <source>
        <dbReference type="ARBA" id="ARBA00012940"/>
    </source>
</evidence>
<dbReference type="PANTHER" id="PTHR31356:SF58">
    <property type="entry name" value="CYTOCHROME C PEROXIDASE, MITOCHONDRIAL"/>
    <property type="match status" value="1"/>
</dbReference>
<dbReference type="AlphaFoldDB" id="A0A250X7G4"/>
<dbReference type="GO" id="GO:0005758">
    <property type="term" value="C:mitochondrial intermembrane space"/>
    <property type="evidence" value="ECO:0007669"/>
    <property type="project" value="UniProtKB-SubCell"/>
</dbReference>
<keyword evidence="6" id="KW-0575">Peroxidase</keyword>
<dbReference type="SUPFAM" id="SSF48113">
    <property type="entry name" value="Heme-dependent peroxidases"/>
    <property type="match status" value="1"/>
</dbReference>
<dbReference type="GO" id="GO:0046872">
    <property type="term" value="F:metal ion binding"/>
    <property type="evidence" value="ECO:0007669"/>
    <property type="project" value="UniProtKB-KW"/>
</dbReference>
<dbReference type="GO" id="GO:0020037">
    <property type="term" value="F:heme binding"/>
    <property type="evidence" value="ECO:0007669"/>
    <property type="project" value="InterPro"/>
</dbReference>
<dbReference type="PRINTS" id="PR00459">
    <property type="entry name" value="ASPEROXIDASE"/>
</dbReference>
<keyword evidence="8" id="KW-0479">Metal-binding</keyword>
<dbReference type="GO" id="GO:0034599">
    <property type="term" value="P:cellular response to oxidative stress"/>
    <property type="evidence" value="ECO:0007669"/>
    <property type="project" value="InterPro"/>
</dbReference>
<dbReference type="GO" id="GO:0042744">
    <property type="term" value="P:hydrogen peroxide catabolic process"/>
    <property type="evidence" value="ECO:0007669"/>
    <property type="project" value="TreeGrafter"/>
</dbReference>
<comment type="cofactor">
    <cofactor evidence="1">
        <name>heme b</name>
        <dbReference type="ChEBI" id="CHEBI:60344"/>
    </cofactor>
</comment>
<organism evidence="18 19">
    <name type="scientific">Chlamydomonas eustigma</name>
    <dbReference type="NCBI Taxonomy" id="1157962"/>
    <lineage>
        <taxon>Eukaryota</taxon>
        <taxon>Viridiplantae</taxon>
        <taxon>Chlorophyta</taxon>
        <taxon>core chlorophytes</taxon>
        <taxon>Chlorophyceae</taxon>
        <taxon>CS clade</taxon>
        <taxon>Chlamydomonadales</taxon>
        <taxon>Chlamydomonadaceae</taxon>
        <taxon>Chlamydomonas</taxon>
    </lineage>
</organism>
<evidence type="ECO:0000256" key="13">
    <source>
        <dbReference type="ARBA" id="ARBA00039063"/>
    </source>
</evidence>
<reference evidence="18 19" key="1">
    <citation type="submission" date="2017-08" db="EMBL/GenBank/DDBJ databases">
        <title>Acidophilic green algal genome provides insights into adaptation to an acidic environment.</title>
        <authorList>
            <person name="Hirooka S."/>
            <person name="Hirose Y."/>
            <person name="Kanesaki Y."/>
            <person name="Higuchi S."/>
            <person name="Fujiwara T."/>
            <person name="Onuma R."/>
            <person name="Era A."/>
            <person name="Ohbayashi R."/>
            <person name="Uzuka A."/>
            <person name="Nozaki H."/>
            <person name="Yoshikawa H."/>
            <person name="Miyagishima S.Y."/>
        </authorList>
    </citation>
    <scope>NUCLEOTIDE SEQUENCE [LARGE SCALE GENOMIC DNA]</scope>
    <source>
        <strain evidence="18 19">NIES-2499</strain>
    </source>
</reference>
<evidence type="ECO:0000256" key="9">
    <source>
        <dbReference type="ARBA" id="ARBA00022946"/>
    </source>
</evidence>
<dbReference type="PROSITE" id="PS00435">
    <property type="entry name" value="PEROXIDASE_1"/>
    <property type="match status" value="1"/>
</dbReference>
<evidence type="ECO:0000259" key="17">
    <source>
        <dbReference type="PROSITE" id="PS50873"/>
    </source>
</evidence>
<dbReference type="EMBL" id="BEGY01000038">
    <property type="protein sequence ID" value="GAX79031.1"/>
    <property type="molecule type" value="Genomic_DNA"/>
</dbReference>
<keyword evidence="10" id="KW-0560">Oxidoreductase</keyword>
<dbReference type="Gene3D" id="1.10.420.10">
    <property type="entry name" value="Peroxidase, domain 2"/>
    <property type="match status" value="1"/>
</dbReference>
<evidence type="ECO:0000256" key="8">
    <source>
        <dbReference type="ARBA" id="ARBA00022723"/>
    </source>
</evidence>
<dbReference type="STRING" id="1157962.A0A250X7G4"/>
<feature type="domain" description="Plant heme peroxidase family profile" evidence="17">
    <location>
        <begin position="160"/>
        <end position="361"/>
    </location>
</feature>
<evidence type="ECO:0000256" key="12">
    <source>
        <dbReference type="ARBA" id="ARBA00023128"/>
    </source>
</evidence>
<evidence type="ECO:0000256" key="15">
    <source>
        <dbReference type="ARBA" id="ARBA00049265"/>
    </source>
</evidence>
<evidence type="ECO:0000256" key="2">
    <source>
        <dbReference type="ARBA" id="ARBA00004305"/>
    </source>
</evidence>
<evidence type="ECO:0000256" key="14">
    <source>
        <dbReference type="ARBA" id="ARBA00040313"/>
    </source>
</evidence>
<evidence type="ECO:0000256" key="16">
    <source>
        <dbReference type="SAM" id="MobiDB-lite"/>
    </source>
</evidence>
<dbReference type="InterPro" id="IPR019794">
    <property type="entry name" value="Peroxidases_AS"/>
</dbReference>
<dbReference type="GO" id="GO:0000302">
    <property type="term" value="P:response to reactive oxygen species"/>
    <property type="evidence" value="ECO:0007669"/>
    <property type="project" value="TreeGrafter"/>
</dbReference>
<comment type="catalytic activity">
    <reaction evidence="15">
        <text>2 Fe(II)-[cytochrome c] + H2O2 + 2 H(+) = 2 Fe(III)-[cytochrome c] + 2 H2O</text>
        <dbReference type="Rhea" id="RHEA:16581"/>
        <dbReference type="Rhea" id="RHEA-COMP:10350"/>
        <dbReference type="Rhea" id="RHEA-COMP:14399"/>
        <dbReference type="ChEBI" id="CHEBI:15377"/>
        <dbReference type="ChEBI" id="CHEBI:15378"/>
        <dbReference type="ChEBI" id="CHEBI:16240"/>
        <dbReference type="ChEBI" id="CHEBI:29033"/>
        <dbReference type="ChEBI" id="CHEBI:29034"/>
        <dbReference type="EC" id="1.11.1.5"/>
    </reaction>
</comment>
<comment type="subcellular location">
    <subcellularLocation>
        <location evidence="3">Mitochondrion intermembrane space</location>
    </subcellularLocation>
    <subcellularLocation>
        <location evidence="2">Mitochondrion matrix</location>
    </subcellularLocation>
</comment>
<dbReference type="InterPro" id="IPR019793">
    <property type="entry name" value="Peroxidases_heam-ligand_BS"/>
</dbReference>
<dbReference type="Proteomes" id="UP000232323">
    <property type="component" value="Unassembled WGS sequence"/>
</dbReference>
<evidence type="ECO:0000256" key="3">
    <source>
        <dbReference type="ARBA" id="ARBA00004569"/>
    </source>
</evidence>
<dbReference type="Pfam" id="PF00141">
    <property type="entry name" value="peroxidase"/>
    <property type="match status" value="1"/>
</dbReference>
<protein>
    <recommendedName>
        <fullName evidence="14">Cytochrome c peroxidase, mitochondrial</fullName>
        <ecNumber evidence="5">1.11.1.11</ecNumber>
        <ecNumber evidence="13">1.11.1.5</ecNumber>
    </recommendedName>
</protein>
<proteinExistence type="inferred from homology"/>
<keyword evidence="19" id="KW-1185">Reference proteome</keyword>
<evidence type="ECO:0000256" key="6">
    <source>
        <dbReference type="ARBA" id="ARBA00022559"/>
    </source>
</evidence>
<gene>
    <name evidence="18" type="ORF">CEUSTIGMA_g6471.t1</name>
</gene>
<evidence type="ECO:0000256" key="1">
    <source>
        <dbReference type="ARBA" id="ARBA00001970"/>
    </source>
</evidence>
<dbReference type="InterPro" id="IPR010255">
    <property type="entry name" value="Haem_peroxidase_sf"/>
</dbReference>
<sequence length="361" mass="38999">MYQKTLRSMKGSCTASAKSTPSTRASRSVFFSANKRMSSPVSTHVTSENEVDLVSSRRAALLSGPLILSAALFLKDNILLQPSAAVAATASIDWQALRKDIMEVIADPASPGGIGERGPTIVRLAWHSSGTYDKMTRTGGSGGGTIRFKEELSHGANAGLDKPVAWLEPVKAKHPAVSYADLYTLAGAVAIEAMGGPTIAWRAGRVDALDPSAVTPDGRLPEADQGSPPKTAAALRTVFNRMGFDDREIVALSGAHALGRCHAENSGYVGPWDGTPTIFSNIYYKFLLKIKWTPDERYPQLQYKDPSGSFMMLPSDLVLVQDPDFKQYVELYAKEKKTFYKDFADAFTKLEELGTSGLITV</sequence>
<evidence type="ECO:0000256" key="10">
    <source>
        <dbReference type="ARBA" id="ARBA00023002"/>
    </source>
</evidence>
<keyword evidence="11" id="KW-0408">Iron</keyword>